<dbReference type="Proteomes" id="UP000199600">
    <property type="component" value="Unassembled WGS sequence"/>
</dbReference>
<dbReference type="SUPFAM" id="SSF103088">
    <property type="entry name" value="OmpA-like"/>
    <property type="match status" value="1"/>
</dbReference>
<protein>
    <submittedName>
        <fullName evidence="6">OmpA/MotB domain protein</fullName>
    </submittedName>
</protein>
<evidence type="ECO:0000256" key="2">
    <source>
        <dbReference type="ARBA" id="ARBA00023136"/>
    </source>
</evidence>
<evidence type="ECO:0000256" key="1">
    <source>
        <dbReference type="ARBA" id="ARBA00004442"/>
    </source>
</evidence>
<organism evidence="6 7">
    <name type="scientific">Candidatus Propionivibrio aalborgensis</name>
    <dbReference type="NCBI Taxonomy" id="1860101"/>
    <lineage>
        <taxon>Bacteria</taxon>
        <taxon>Pseudomonadati</taxon>
        <taxon>Pseudomonadota</taxon>
        <taxon>Betaproteobacteria</taxon>
        <taxon>Rhodocyclales</taxon>
        <taxon>Rhodocyclaceae</taxon>
        <taxon>Propionivibrio</taxon>
    </lineage>
</organism>
<dbReference type="PANTHER" id="PTHR30329:SF21">
    <property type="entry name" value="LIPOPROTEIN YIAD-RELATED"/>
    <property type="match status" value="1"/>
</dbReference>
<proteinExistence type="predicted"/>
<accession>A0A1A8XYD5</accession>
<dbReference type="InterPro" id="IPR050330">
    <property type="entry name" value="Bact_OuterMem_StrucFunc"/>
</dbReference>
<dbReference type="CDD" id="cd07185">
    <property type="entry name" value="OmpA_C-like"/>
    <property type="match status" value="1"/>
</dbReference>
<dbReference type="InterPro" id="IPR006664">
    <property type="entry name" value="OMP_bac"/>
</dbReference>
<name>A0A1A8XYD5_9RHOO</name>
<feature type="domain" description="OmpA-like" evidence="5">
    <location>
        <begin position="11"/>
        <end position="126"/>
    </location>
</feature>
<dbReference type="PRINTS" id="PR01021">
    <property type="entry name" value="OMPADOMAIN"/>
</dbReference>
<evidence type="ECO:0000313" key="6">
    <source>
        <dbReference type="EMBL" id="SBT09672.1"/>
    </source>
</evidence>
<gene>
    <name evidence="6" type="ORF">PROAA_340007</name>
</gene>
<dbReference type="InterPro" id="IPR036737">
    <property type="entry name" value="OmpA-like_sf"/>
</dbReference>
<dbReference type="AlphaFoldDB" id="A0A1A8XYD5"/>
<dbReference type="PROSITE" id="PS51123">
    <property type="entry name" value="OMPA_2"/>
    <property type="match status" value="1"/>
</dbReference>
<dbReference type="PANTHER" id="PTHR30329">
    <property type="entry name" value="STATOR ELEMENT OF FLAGELLAR MOTOR COMPLEX"/>
    <property type="match status" value="1"/>
</dbReference>
<evidence type="ECO:0000256" key="3">
    <source>
        <dbReference type="ARBA" id="ARBA00023237"/>
    </source>
</evidence>
<dbReference type="GO" id="GO:0009279">
    <property type="term" value="C:cell outer membrane"/>
    <property type="evidence" value="ECO:0007669"/>
    <property type="project" value="UniProtKB-SubCell"/>
</dbReference>
<reference evidence="6 7" key="1">
    <citation type="submission" date="2016-06" db="EMBL/GenBank/DDBJ databases">
        <authorList>
            <person name="Kjaerup R.B."/>
            <person name="Dalgaard T.S."/>
            <person name="Juul-Madsen H.R."/>
        </authorList>
    </citation>
    <scope>NUCLEOTIDE SEQUENCE [LARGE SCALE GENOMIC DNA]</scope>
    <source>
        <strain evidence="6">2</strain>
    </source>
</reference>
<dbReference type="EMBL" id="FLQY01000268">
    <property type="protein sequence ID" value="SBT09672.1"/>
    <property type="molecule type" value="Genomic_DNA"/>
</dbReference>
<dbReference type="InterPro" id="IPR006665">
    <property type="entry name" value="OmpA-like"/>
</dbReference>
<keyword evidence="2 4" id="KW-0472">Membrane</keyword>
<comment type="subcellular location">
    <subcellularLocation>
        <location evidence="1">Cell outer membrane</location>
    </subcellularLocation>
</comment>
<evidence type="ECO:0000313" key="7">
    <source>
        <dbReference type="Proteomes" id="UP000199600"/>
    </source>
</evidence>
<sequence>MDKSPLATTEAQNAAVLDENNVYFASGSTTVDQDGKEKLRRHAEDLKQNPKKILTLAGHTDDTGSRNYNLAIAEERLMNVSRLLLAYGAPARQIRRNRIGNIKKPPACKTAECREKMRRVELIYLP</sequence>
<dbReference type="Gene3D" id="3.30.1330.60">
    <property type="entry name" value="OmpA-like domain"/>
    <property type="match status" value="1"/>
</dbReference>
<keyword evidence="7" id="KW-1185">Reference proteome</keyword>
<keyword evidence="3" id="KW-0998">Cell outer membrane</keyword>
<evidence type="ECO:0000259" key="5">
    <source>
        <dbReference type="PROSITE" id="PS51123"/>
    </source>
</evidence>
<evidence type="ECO:0000256" key="4">
    <source>
        <dbReference type="PROSITE-ProRule" id="PRU00473"/>
    </source>
</evidence>
<dbReference type="Pfam" id="PF00691">
    <property type="entry name" value="OmpA"/>
    <property type="match status" value="1"/>
</dbReference>